<organism evidence="1 2">
    <name type="scientific">Alysiella crassa</name>
    <dbReference type="NCBI Taxonomy" id="153491"/>
    <lineage>
        <taxon>Bacteria</taxon>
        <taxon>Pseudomonadati</taxon>
        <taxon>Pseudomonadota</taxon>
        <taxon>Betaproteobacteria</taxon>
        <taxon>Neisseriales</taxon>
        <taxon>Neisseriaceae</taxon>
        <taxon>Alysiella</taxon>
    </lineage>
</organism>
<dbReference type="AlphaFoldDB" id="A0A376BLQ1"/>
<reference evidence="1 2" key="1">
    <citation type="submission" date="2018-06" db="EMBL/GenBank/DDBJ databases">
        <authorList>
            <consortium name="Pathogen Informatics"/>
            <person name="Doyle S."/>
        </authorList>
    </citation>
    <scope>NUCLEOTIDE SEQUENCE [LARGE SCALE GENOMIC DNA]</scope>
    <source>
        <strain evidence="1 2">NCTC10283</strain>
    </source>
</reference>
<dbReference type="RefSeq" id="WP_051968544.1">
    <property type="nucleotide sequence ID" value="NZ_CP091519.2"/>
</dbReference>
<dbReference type="Proteomes" id="UP000254209">
    <property type="component" value="Unassembled WGS sequence"/>
</dbReference>
<sequence length="130" mass="15475">MEILSISQKENLFNTINDFLCLLYQKDEMALKKQFDLDKARYDEIIEDLMSDDILLKKLTLAPRDIIFELPNENRAIFDIWCFETKVSNQYEYGIEACIYADNQETDYTLVGAFTFENEDIRFGLHFFRL</sequence>
<keyword evidence="2" id="KW-1185">Reference proteome</keyword>
<evidence type="ECO:0000313" key="1">
    <source>
        <dbReference type="EMBL" id="SSY70600.1"/>
    </source>
</evidence>
<protein>
    <submittedName>
        <fullName evidence="1">Uncharacterized protein</fullName>
    </submittedName>
</protein>
<proteinExistence type="predicted"/>
<name>A0A376BLQ1_9NEIS</name>
<gene>
    <name evidence="1" type="ORF">NCTC10283_00702</name>
</gene>
<accession>A0A376BLQ1</accession>
<evidence type="ECO:0000313" key="2">
    <source>
        <dbReference type="Proteomes" id="UP000254209"/>
    </source>
</evidence>
<dbReference type="EMBL" id="UFSO01000002">
    <property type="protein sequence ID" value="SSY70600.1"/>
    <property type="molecule type" value="Genomic_DNA"/>
</dbReference>
<dbReference type="STRING" id="1120980.GCA_000745955_01731"/>